<comment type="caution">
    <text evidence="7">The sequence shown here is derived from an EMBL/GenBank/DDBJ whole genome shotgun (WGS) entry which is preliminary data.</text>
</comment>
<dbReference type="InterPro" id="IPR019500">
    <property type="entry name" value="Pep_S46"/>
</dbReference>
<feature type="signal peptide" evidence="6">
    <location>
        <begin position="1"/>
        <end position="20"/>
    </location>
</feature>
<proteinExistence type="inferred from homology"/>
<dbReference type="Pfam" id="PF10459">
    <property type="entry name" value="Peptidase_S46"/>
    <property type="match status" value="1"/>
</dbReference>
<evidence type="ECO:0000256" key="4">
    <source>
        <dbReference type="ARBA" id="ARBA00022729"/>
    </source>
</evidence>
<dbReference type="RefSeq" id="WP_341404313.1">
    <property type="nucleotide sequence ID" value="NZ_JBBUKT010000003.1"/>
</dbReference>
<comment type="function">
    <text evidence="6">Catalyzes the removal of dipeptides from the N-terminus of oligopeptides.</text>
</comment>
<dbReference type="SUPFAM" id="SSF50494">
    <property type="entry name" value="Trypsin-like serine proteases"/>
    <property type="match status" value="1"/>
</dbReference>
<protein>
    <recommendedName>
        <fullName evidence="6">Dipeptidyl-peptidase</fullName>
        <ecNumber evidence="6">3.4.14.-</ecNumber>
    </recommendedName>
</protein>
<keyword evidence="3 6" id="KW-0645">Protease</keyword>
<dbReference type="Proteomes" id="UP001371305">
    <property type="component" value="Unassembled WGS sequence"/>
</dbReference>
<keyword evidence="8" id="KW-1185">Reference proteome</keyword>
<dbReference type="EMBL" id="JBBUKT010000003">
    <property type="protein sequence ID" value="MEK7950712.1"/>
    <property type="molecule type" value="Genomic_DNA"/>
</dbReference>
<dbReference type="EC" id="3.4.14.-" evidence="6"/>
<evidence type="ECO:0000256" key="2">
    <source>
        <dbReference type="ARBA" id="ARBA00022438"/>
    </source>
</evidence>
<comment type="similarity">
    <text evidence="1 6">Belongs to the peptidase S46 family.</text>
</comment>
<accession>A0ABU9ASK8</accession>
<keyword evidence="6" id="KW-0720">Serine protease</keyword>
<evidence type="ECO:0000256" key="6">
    <source>
        <dbReference type="RuleBase" id="RU366067"/>
    </source>
</evidence>
<dbReference type="InterPro" id="IPR009003">
    <property type="entry name" value="Peptidase_S1_PA"/>
</dbReference>
<dbReference type="PANTHER" id="PTHR38469:SF1">
    <property type="entry name" value="PERIPLASMIC PEPTIDASE SUBFAMILY S1B"/>
    <property type="match status" value="1"/>
</dbReference>
<evidence type="ECO:0000313" key="8">
    <source>
        <dbReference type="Proteomes" id="UP001371305"/>
    </source>
</evidence>
<dbReference type="InterPro" id="IPR043504">
    <property type="entry name" value="Peptidase_S1_PA_chymotrypsin"/>
</dbReference>
<sequence length="678" mass="74417">MRPFLLLPGLLLAMLPAARADEGMWLFTKPPVRQVKEKYGFEITPAWLEHLQKSSVRFGSGGSGSFVSANGLILTNHHVGSGMIEKLSTKDRDLLKHGFYAATAGEELKCPDLELNVLMSIEDVTERVNAAVKDGQSPDEAATARRAVIAGIEKESFDATGFRSDVVTLFQGGAYHLYRYHRYTDVRLVFAPDAKAAAFGGDPDNFEFPRFCLDCCFFRAYENDAPAKTPHFLKWKTEGAKEGELVFTSGHPGRTNRSVTLAQLEALRDDGFPYRLEQIFRAETLLRAWADRDLENARRSKGSIVGTQNGRKAIMARLDGLLDPALMARKAASETKLREAAPAAFARIEAAEKDANAYQTRLRLLETGDAFGKGGLFSTARTLLRAADEASKPEGERLKEYREPARASLELDLFSTEPIYKNLETLRLANSLTFLCAKLGAADPTVQGILAGKSPDTRAAELIQGTTLEDIAVRRKLYEGGRDAIAASNDPLIQLAKLIDAESRKLRQRGEATEEVISQAHREIATARFARDGDSAYPDATFSLRLSYGVVKGYTDGKETVPAQTTFWGMHERSEAQGAIPPFDLSEEWKAEASKLDPLTPMNFISTNDITGGNSGSPVVNRDGDLVGLIFDSNAPGLVSDFFYSDEKGRAVSVHPAAIQAAMEKVYHADRVLKELTH</sequence>
<keyword evidence="4 6" id="KW-0732">Signal</keyword>
<reference evidence="7 8" key="1">
    <citation type="submission" date="2024-04" db="EMBL/GenBank/DDBJ databases">
        <title>Luteolibacter sp. isolated from soil.</title>
        <authorList>
            <person name="An J."/>
        </authorList>
    </citation>
    <scope>NUCLEOTIDE SEQUENCE [LARGE SCALE GENOMIC DNA]</scope>
    <source>
        <strain evidence="7 8">Y139</strain>
    </source>
</reference>
<dbReference type="Gene3D" id="2.40.10.10">
    <property type="entry name" value="Trypsin-like serine proteases"/>
    <property type="match status" value="1"/>
</dbReference>
<feature type="chain" id="PRO_5044985556" description="Dipeptidyl-peptidase" evidence="6">
    <location>
        <begin position="21"/>
        <end position="678"/>
    </location>
</feature>
<gene>
    <name evidence="7" type="ORF">WKV53_09410</name>
</gene>
<keyword evidence="2 6" id="KW-0031">Aminopeptidase</keyword>
<dbReference type="PANTHER" id="PTHR38469">
    <property type="entry name" value="PERIPLASMIC PEPTIDASE SUBFAMILY S1B"/>
    <property type="match status" value="1"/>
</dbReference>
<organism evidence="7 8">
    <name type="scientific">Luteolibacter soli</name>
    <dbReference type="NCBI Taxonomy" id="3135280"/>
    <lineage>
        <taxon>Bacteria</taxon>
        <taxon>Pseudomonadati</taxon>
        <taxon>Verrucomicrobiota</taxon>
        <taxon>Verrucomicrobiia</taxon>
        <taxon>Verrucomicrobiales</taxon>
        <taxon>Verrucomicrobiaceae</taxon>
        <taxon>Luteolibacter</taxon>
    </lineage>
</organism>
<keyword evidence="5 6" id="KW-0378">Hydrolase</keyword>
<evidence type="ECO:0000256" key="3">
    <source>
        <dbReference type="ARBA" id="ARBA00022670"/>
    </source>
</evidence>
<evidence type="ECO:0000313" key="7">
    <source>
        <dbReference type="EMBL" id="MEK7950712.1"/>
    </source>
</evidence>
<evidence type="ECO:0000256" key="1">
    <source>
        <dbReference type="ARBA" id="ARBA00010491"/>
    </source>
</evidence>
<evidence type="ECO:0000256" key="5">
    <source>
        <dbReference type="ARBA" id="ARBA00022801"/>
    </source>
</evidence>
<name>A0ABU9ASK8_9BACT</name>